<gene>
    <name evidence="1" type="ORF">LWI29_024158</name>
</gene>
<dbReference type="Proteomes" id="UP001168877">
    <property type="component" value="Unassembled WGS sequence"/>
</dbReference>
<proteinExistence type="predicted"/>
<name>A0AA39SSF0_ACESA</name>
<organism evidence="1 2">
    <name type="scientific">Acer saccharum</name>
    <name type="common">Sugar maple</name>
    <dbReference type="NCBI Taxonomy" id="4024"/>
    <lineage>
        <taxon>Eukaryota</taxon>
        <taxon>Viridiplantae</taxon>
        <taxon>Streptophyta</taxon>
        <taxon>Embryophyta</taxon>
        <taxon>Tracheophyta</taxon>
        <taxon>Spermatophyta</taxon>
        <taxon>Magnoliopsida</taxon>
        <taxon>eudicotyledons</taxon>
        <taxon>Gunneridae</taxon>
        <taxon>Pentapetalae</taxon>
        <taxon>rosids</taxon>
        <taxon>malvids</taxon>
        <taxon>Sapindales</taxon>
        <taxon>Sapindaceae</taxon>
        <taxon>Hippocastanoideae</taxon>
        <taxon>Acereae</taxon>
        <taxon>Acer</taxon>
    </lineage>
</organism>
<comment type="caution">
    <text evidence="1">The sequence shown here is derived from an EMBL/GenBank/DDBJ whole genome shotgun (WGS) entry which is preliminary data.</text>
</comment>
<reference evidence="1" key="1">
    <citation type="journal article" date="2022" name="Plant J.">
        <title>Strategies of tolerance reflected in two North American maple genomes.</title>
        <authorList>
            <person name="McEvoy S.L."/>
            <person name="Sezen U.U."/>
            <person name="Trouern-Trend A."/>
            <person name="McMahon S.M."/>
            <person name="Schaberg P.G."/>
            <person name="Yang J."/>
            <person name="Wegrzyn J.L."/>
            <person name="Swenson N.G."/>
        </authorList>
    </citation>
    <scope>NUCLEOTIDE SEQUENCE</scope>
    <source>
        <strain evidence="1">NS2018</strain>
    </source>
</reference>
<keyword evidence="2" id="KW-1185">Reference proteome</keyword>
<sequence>MCLSIAKTIKKSIPECRDARTFLKAVSGKSKNQRAHMVTHSYKGEKKFYGGKKCKPHGKKAGKPDGFIKAKGKNMKGKCFWYRQKGHMKNDYFKFENHLEDKSEVSRFYCPTYSMMIVESKCVVFSEEGVDVGIDMQALEFAFEEERSANPTLSTSLDIHVPPFLGIMMNPYLIRMMSPYRLLMNLNRLFMSPS</sequence>
<dbReference type="EMBL" id="JAUESC010000004">
    <property type="protein sequence ID" value="KAK0597334.1"/>
    <property type="molecule type" value="Genomic_DNA"/>
</dbReference>
<reference evidence="1" key="2">
    <citation type="submission" date="2023-06" db="EMBL/GenBank/DDBJ databases">
        <authorList>
            <person name="Swenson N.G."/>
            <person name="Wegrzyn J.L."/>
            <person name="Mcevoy S.L."/>
        </authorList>
    </citation>
    <scope>NUCLEOTIDE SEQUENCE</scope>
    <source>
        <strain evidence="1">NS2018</strain>
        <tissue evidence="1">Leaf</tissue>
    </source>
</reference>
<dbReference type="AlphaFoldDB" id="A0AA39SSF0"/>
<evidence type="ECO:0000313" key="2">
    <source>
        <dbReference type="Proteomes" id="UP001168877"/>
    </source>
</evidence>
<evidence type="ECO:0000313" key="1">
    <source>
        <dbReference type="EMBL" id="KAK0597334.1"/>
    </source>
</evidence>
<accession>A0AA39SSF0</accession>
<protein>
    <submittedName>
        <fullName evidence="1">Uncharacterized protein</fullName>
    </submittedName>
</protein>